<evidence type="ECO:0000256" key="1">
    <source>
        <dbReference type="SAM" id="SignalP"/>
    </source>
</evidence>
<dbReference type="PANTHER" id="PTHR31497">
    <property type="entry name" value="AUTOCRINE PROLIFERATION REPRESSOR PROTEIN A"/>
    <property type="match status" value="1"/>
</dbReference>
<dbReference type="Proteomes" id="UP000276133">
    <property type="component" value="Unassembled WGS sequence"/>
</dbReference>
<dbReference type="Pfam" id="PF10142">
    <property type="entry name" value="PhoPQ_related"/>
    <property type="match status" value="2"/>
</dbReference>
<feature type="signal peptide" evidence="1">
    <location>
        <begin position="1"/>
        <end position="22"/>
    </location>
</feature>
<dbReference type="PANTHER" id="PTHR31497:SF0">
    <property type="entry name" value="AUTOCRINE PROLIFERATION REPRESSOR PROTEIN A"/>
    <property type="match status" value="1"/>
</dbReference>
<sequence length="320" mass="36760">MNLVLKLSIYIFSLNSIVLGSALDDYVNLPDPYYNYSLIKTYTHPTHKIFVLNMTSQKWLNESIVNKPFWWHFVYLTVPNKISTKDVALIWLGDGSNKNKSVGGWKFAFKDYHDVNITSHIDSRGIFEMQKIIDPLYNTYTYWDNLVAATDGKVLHRRIPNIGHNVSSISDTILGSLQGFFFSTYFNSYLLPKLRWTRPNNSTHGILKATVQSVSSLIRPISVSCWYGKSNAFSRDFRETILTSTGVTYRPITWTSTQEGIIKYSIAMQRPLNGWLGFFFEFTFPSLHGTINKVATETNKVPEWFPYEDCSKLSCFGNLV</sequence>
<dbReference type="OrthoDB" id="2020799at2759"/>
<accession>A0A3M7RKY4</accession>
<reference evidence="2 3" key="1">
    <citation type="journal article" date="2018" name="Sci. Rep.">
        <title>Genomic signatures of local adaptation to the degree of environmental predictability in rotifers.</title>
        <authorList>
            <person name="Franch-Gras L."/>
            <person name="Hahn C."/>
            <person name="Garcia-Roger E.M."/>
            <person name="Carmona M.J."/>
            <person name="Serra M."/>
            <person name="Gomez A."/>
        </authorList>
    </citation>
    <scope>NUCLEOTIDE SEQUENCE [LARGE SCALE GENOMIC DNA]</scope>
    <source>
        <strain evidence="2">HYR1</strain>
    </source>
</reference>
<gene>
    <name evidence="2" type="ORF">BpHYR1_014991</name>
</gene>
<keyword evidence="1" id="KW-0732">Signal</keyword>
<dbReference type="InterPro" id="IPR009199">
    <property type="entry name" value="PhoPQ-act_pathogen-rel_PqaA"/>
</dbReference>
<feature type="chain" id="PRO_5018174749" evidence="1">
    <location>
        <begin position="23"/>
        <end position="320"/>
    </location>
</feature>
<name>A0A3M7RKY4_BRAPC</name>
<dbReference type="EMBL" id="REGN01003156">
    <property type="protein sequence ID" value="RNA24212.1"/>
    <property type="molecule type" value="Genomic_DNA"/>
</dbReference>
<evidence type="ECO:0000313" key="2">
    <source>
        <dbReference type="EMBL" id="RNA24212.1"/>
    </source>
</evidence>
<comment type="caution">
    <text evidence="2">The sequence shown here is derived from an EMBL/GenBank/DDBJ whole genome shotgun (WGS) entry which is preliminary data.</text>
</comment>
<proteinExistence type="predicted"/>
<evidence type="ECO:0000313" key="3">
    <source>
        <dbReference type="Proteomes" id="UP000276133"/>
    </source>
</evidence>
<organism evidence="2 3">
    <name type="scientific">Brachionus plicatilis</name>
    <name type="common">Marine rotifer</name>
    <name type="synonym">Brachionus muelleri</name>
    <dbReference type="NCBI Taxonomy" id="10195"/>
    <lineage>
        <taxon>Eukaryota</taxon>
        <taxon>Metazoa</taxon>
        <taxon>Spiralia</taxon>
        <taxon>Gnathifera</taxon>
        <taxon>Rotifera</taxon>
        <taxon>Eurotatoria</taxon>
        <taxon>Monogononta</taxon>
        <taxon>Pseudotrocha</taxon>
        <taxon>Ploima</taxon>
        <taxon>Brachionidae</taxon>
        <taxon>Brachionus</taxon>
    </lineage>
</organism>
<keyword evidence="3" id="KW-1185">Reference proteome</keyword>
<dbReference type="AlphaFoldDB" id="A0A3M7RKY4"/>
<protein>
    <submittedName>
        <fullName evidence="2">Autocrine proliferation repressor A-like</fullName>
    </submittedName>
</protein>